<dbReference type="KEGG" id="copr:Cop2CBH44_24330"/>
<name>A0A7G1HWW0_9BACT</name>
<protein>
    <submittedName>
        <fullName evidence="1">O-methyltransferase</fullName>
    </submittedName>
</protein>
<keyword evidence="2" id="KW-1185">Reference proteome</keyword>
<dbReference type="RefSeq" id="WP_200754911.1">
    <property type="nucleotide sequence ID" value="NZ_AP023322.1"/>
</dbReference>
<dbReference type="SUPFAM" id="SSF53335">
    <property type="entry name" value="S-adenosyl-L-methionine-dependent methyltransferases"/>
    <property type="match status" value="1"/>
</dbReference>
<organism evidence="1 2">
    <name type="scientific">Coprobacter secundus subsp. similis</name>
    <dbReference type="NCBI Taxonomy" id="2751153"/>
    <lineage>
        <taxon>Bacteria</taxon>
        <taxon>Pseudomonadati</taxon>
        <taxon>Bacteroidota</taxon>
        <taxon>Bacteroidia</taxon>
        <taxon>Bacteroidales</taxon>
        <taxon>Barnesiellaceae</taxon>
        <taxon>Coprobacter</taxon>
    </lineage>
</organism>
<dbReference type="EMBL" id="AP023322">
    <property type="protein sequence ID" value="BCI64080.1"/>
    <property type="molecule type" value="Genomic_DNA"/>
</dbReference>
<proteinExistence type="predicted"/>
<dbReference type="AlphaFoldDB" id="A0A7G1HWW0"/>
<accession>A0A7G1HWW0</accession>
<dbReference type="Proteomes" id="UP000594042">
    <property type="component" value="Chromosome"/>
</dbReference>
<dbReference type="GO" id="GO:0008168">
    <property type="term" value="F:methyltransferase activity"/>
    <property type="evidence" value="ECO:0007669"/>
    <property type="project" value="UniProtKB-KW"/>
</dbReference>
<dbReference type="Gene3D" id="3.40.50.150">
    <property type="entry name" value="Vaccinia Virus protein VP39"/>
    <property type="match status" value="1"/>
</dbReference>
<dbReference type="GO" id="GO:0032259">
    <property type="term" value="P:methylation"/>
    <property type="evidence" value="ECO:0007669"/>
    <property type="project" value="UniProtKB-KW"/>
</dbReference>
<reference evidence="2" key="1">
    <citation type="submission" date="2020-07" db="EMBL/GenBank/DDBJ databases">
        <title>Complete genome sequencing of Coprobacter sp. strain 2CBH44.</title>
        <authorList>
            <person name="Sakamoto M."/>
            <person name="Murakami T."/>
            <person name="Mori H."/>
        </authorList>
    </citation>
    <scope>NUCLEOTIDE SEQUENCE [LARGE SCALE GENOMIC DNA]</scope>
    <source>
        <strain evidence="2">2CBH44</strain>
    </source>
</reference>
<keyword evidence="1" id="KW-0489">Methyltransferase</keyword>
<evidence type="ECO:0000313" key="1">
    <source>
        <dbReference type="EMBL" id="BCI64080.1"/>
    </source>
</evidence>
<keyword evidence="1" id="KW-0808">Transferase</keyword>
<evidence type="ECO:0000313" key="2">
    <source>
        <dbReference type="Proteomes" id="UP000594042"/>
    </source>
</evidence>
<sequence length="243" mass="28115">MAKRIFKKYYIKAIRRLRHRRGFGVHSPFAFNLITKVIEENFMYYSYAEIEQIRREKLQGKLNRKSLNRRAEISFKKGSLLFRLVNRFTPSSILEIGTAWGISTLYLHNGHSTSHLVCIEPDNAVAEMAKKVVGDNKESISFLTDSLSHSLDLYFISGTELNFVYVHQLSNPADYTWLIPLLIEHSGDKTVWVINGIRSHERIAAAWRLLIADNKVRVTMDLYDMGLAFNNPKLNKQDYVVAF</sequence>
<dbReference type="InterPro" id="IPR029063">
    <property type="entry name" value="SAM-dependent_MTases_sf"/>
</dbReference>
<gene>
    <name evidence="1" type="ORF">Cop2CBH44_24330</name>
</gene>